<organism evidence="1 2">
    <name type="scientific">Karstenula rhodostoma CBS 690.94</name>
    <dbReference type="NCBI Taxonomy" id="1392251"/>
    <lineage>
        <taxon>Eukaryota</taxon>
        <taxon>Fungi</taxon>
        <taxon>Dikarya</taxon>
        <taxon>Ascomycota</taxon>
        <taxon>Pezizomycotina</taxon>
        <taxon>Dothideomycetes</taxon>
        <taxon>Pleosporomycetidae</taxon>
        <taxon>Pleosporales</taxon>
        <taxon>Massarineae</taxon>
        <taxon>Didymosphaeriaceae</taxon>
        <taxon>Karstenula</taxon>
    </lineage>
</organism>
<evidence type="ECO:0000313" key="1">
    <source>
        <dbReference type="EMBL" id="KAF2443882.1"/>
    </source>
</evidence>
<dbReference type="OrthoDB" id="10507485at2759"/>
<accession>A0A9P4PH53</accession>
<dbReference type="Proteomes" id="UP000799764">
    <property type="component" value="Unassembled WGS sequence"/>
</dbReference>
<name>A0A9P4PH53_9PLEO</name>
<evidence type="ECO:0000313" key="2">
    <source>
        <dbReference type="Proteomes" id="UP000799764"/>
    </source>
</evidence>
<dbReference type="EMBL" id="MU001502">
    <property type="protein sequence ID" value="KAF2443882.1"/>
    <property type="molecule type" value="Genomic_DNA"/>
</dbReference>
<reference evidence="1" key="1">
    <citation type="journal article" date="2020" name="Stud. Mycol.">
        <title>101 Dothideomycetes genomes: a test case for predicting lifestyles and emergence of pathogens.</title>
        <authorList>
            <person name="Haridas S."/>
            <person name="Albert R."/>
            <person name="Binder M."/>
            <person name="Bloem J."/>
            <person name="Labutti K."/>
            <person name="Salamov A."/>
            <person name="Andreopoulos B."/>
            <person name="Baker S."/>
            <person name="Barry K."/>
            <person name="Bills G."/>
            <person name="Bluhm B."/>
            <person name="Cannon C."/>
            <person name="Castanera R."/>
            <person name="Culley D."/>
            <person name="Daum C."/>
            <person name="Ezra D."/>
            <person name="Gonzalez J."/>
            <person name="Henrissat B."/>
            <person name="Kuo A."/>
            <person name="Liang C."/>
            <person name="Lipzen A."/>
            <person name="Lutzoni F."/>
            <person name="Magnuson J."/>
            <person name="Mondo S."/>
            <person name="Nolan M."/>
            <person name="Ohm R."/>
            <person name="Pangilinan J."/>
            <person name="Park H.-J."/>
            <person name="Ramirez L."/>
            <person name="Alfaro M."/>
            <person name="Sun H."/>
            <person name="Tritt A."/>
            <person name="Yoshinaga Y."/>
            <person name="Zwiers L.-H."/>
            <person name="Turgeon B."/>
            <person name="Goodwin S."/>
            <person name="Spatafora J."/>
            <person name="Crous P."/>
            <person name="Grigoriev I."/>
        </authorList>
    </citation>
    <scope>NUCLEOTIDE SEQUENCE</scope>
    <source>
        <strain evidence="1">CBS 690.94</strain>
    </source>
</reference>
<proteinExistence type="predicted"/>
<keyword evidence="2" id="KW-1185">Reference proteome</keyword>
<dbReference type="AlphaFoldDB" id="A0A9P4PH53"/>
<comment type="caution">
    <text evidence="1">The sequence shown here is derived from an EMBL/GenBank/DDBJ whole genome shotgun (WGS) entry which is preliminary data.</text>
</comment>
<sequence>MRSVSKRLPAHVLCRLEPHRTSARIVNPPECRHVNAMSPPRSFSRPSARKQLQAGMPAARPLAEARYGTQLRAVCLQQSPAYALDHWGRHPTFALCSWPTSATKRLFTTLHGAHGLMVGRLAGPEWLSSLVSQQTARNRSAQPTRSVHDPRVSSTSMIPSAWRFFYLSSRRPGCWLRHCPDWTLRRRADSLRFPLSCRPRGSPVLGRLGQEDGRRAPSCQITSSRLRIGLSLFQYATLNCAACEGAARHSLRLLPSRPSPNLCDCYPTFSKSSINACWATAP</sequence>
<protein>
    <submittedName>
        <fullName evidence="1">Uncharacterized protein</fullName>
    </submittedName>
</protein>
<gene>
    <name evidence="1" type="ORF">P171DRAFT_46142</name>
</gene>